<dbReference type="Gene3D" id="3.40.50.300">
    <property type="entry name" value="P-loop containing nucleotide triphosphate hydrolases"/>
    <property type="match status" value="1"/>
</dbReference>
<dbReference type="GO" id="GO:0004765">
    <property type="term" value="F:shikimate kinase activity"/>
    <property type="evidence" value="ECO:0007669"/>
    <property type="project" value="UniProtKB-UniRule"/>
</dbReference>
<dbReference type="GO" id="GO:0050661">
    <property type="term" value="F:NADP binding"/>
    <property type="evidence" value="ECO:0007669"/>
    <property type="project" value="TreeGrafter"/>
</dbReference>
<keyword evidence="3" id="KW-0460">Magnesium</keyword>
<organism evidence="5 6">
    <name type="scientific">Faecalibacterium prausnitzii</name>
    <dbReference type="NCBI Taxonomy" id="853"/>
    <lineage>
        <taxon>Bacteria</taxon>
        <taxon>Bacillati</taxon>
        <taxon>Bacillota</taxon>
        <taxon>Clostridia</taxon>
        <taxon>Eubacteriales</taxon>
        <taxon>Oscillospiraceae</taxon>
        <taxon>Faecalibacterium</taxon>
    </lineage>
</organism>
<dbReference type="EC" id="2.7.1.71" evidence="3"/>
<evidence type="ECO:0000313" key="5">
    <source>
        <dbReference type="EMBL" id="PDX87617.1"/>
    </source>
</evidence>
<protein>
    <recommendedName>
        <fullName evidence="3">Shikimate kinase</fullName>
        <shortName evidence="3">SK</shortName>
        <ecNumber evidence="3">2.7.1.71</ecNumber>
    </recommendedName>
</protein>
<dbReference type="PRINTS" id="PR01100">
    <property type="entry name" value="SHIKIMTKNASE"/>
</dbReference>
<comment type="subcellular location">
    <subcellularLocation>
        <location evidence="3">Cytoplasm</location>
    </subcellularLocation>
</comment>
<dbReference type="SUPFAM" id="SSF52540">
    <property type="entry name" value="P-loop containing nucleoside triphosphate hydrolases"/>
    <property type="match status" value="1"/>
</dbReference>
<dbReference type="Pfam" id="PF01202">
    <property type="entry name" value="SKI"/>
    <property type="match status" value="1"/>
</dbReference>
<dbReference type="InterPro" id="IPR027417">
    <property type="entry name" value="P-loop_NTPase"/>
</dbReference>
<comment type="subunit">
    <text evidence="3">Monomer.</text>
</comment>
<dbReference type="UniPathway" id="UPA00053">
    <property type="reaction ID" value="UER00088"/>
</dbReference>
<comment type="caution">
    <text evidence="5">The sequence shown here is derived from an EMBL/GenBank/DDBJ whole genome shotgun (WGS) entry which is preliminary data.</text>
</comment>
<keyword evidence="3" id="KW-0028">Amino-acid biosynthesis</keyword>
<evidence type="ECO:0000259" key="4">
    <source>
        <dbReference type="SMART" id="SM00382"/>
    </source>
</evidence>
<keyword evidence="3" id="KW-0547">Nucleotide-binding</keyword>
<evidence type="ECO:0000256" key="3">
    <source>
        <dbReference type="HAMAP-Rule" id="MF_00109"/>
    </source>
</evidence>
<comment type="function">
    <text evidence="3">Catalyzes the specific phosphorylation of the 3-hydroxyl group of shikimic acid using ATP as a cosubstrate.</text>
</comment>
<comment type="catalytic activity">
    <reaction evidence="3">
        <text>shikimate + ATP = 3-phosphoshikimate + ADP + H(+)</text>
        <dbReference type="Rhea" id="RHEA:13121"/>
        <dbReference type="ChEBI" id="CHEBI:15378"/>
        <dbReference type="ChEBI" id="CHEBI:30616"/>
        <dbReference type="ChEBI" id="CHEBI:36208"/>
        <dbReference type="ChEBI" id="CHEBI:145989"/>
        <dbReference type="ChEBI" id="CHEBI:456216"/>
        <dbReference type="EC" id="2.7.1.71"/>
    </reaction>
</comment>
<dbReference type="InterPro" id="IPR022893">
    <property type="entry name" value="Shikimate_DH_fam"/>
</dbReference>
<dbReference type="AlphaFoldDB" id="A0A2A7B866"/>
<dbReference type="InterPro" id="IPR013708">
    <property type="entry name" value="Shikimate_DH-bd_N"/>
</dbReference>
<dbReference type="CDD" id="cd01065">
    <property type="entry name" value="NAD_bind_Shikimate_DH"/>
    <property type="match status" value="1"/>
</dbReference>
<keyword evidence="3" id="KW-0479">Metal-binding</keyword>
<feature type="domain" description="AAA+ ATPase" evidence="4">
    <location>
        <begin position="256"/>
        <end position="394"/>
    </location>
</feature>
<keyword evidence="3" id="KW-0067">ATP-binding</keyword>
<dbReference type="GO" id="GO:0004764">
    <property type="term" value="F:shikimate 3-dehydrogenase (NADP+) activity"/>
    <property type="evidence" value="ECO:0007669"/>
    <property type="project" value="InterPro"/>
</dbReference>
<comment type="pathway">
    <text evidence="1">Metabolic intermediate biosynthesis; chorismate biosynthesis; chorismate from D-erythrose 4-phosphate and phosphoenolpyruvate: step 4/7.</text>
</comment>
<evidence type="ECO:0000256" key="1">
    <source>
        <dbReference type="ARBA" id="ARBA00004871"/>
    </source>
</evidence>
<dbReference type="InterPro" id="IPR031322">
    <property type="entry name" value="Shikimate/glucono_kinase"/>
</dbReference>
<dbReference type="GO" id="GO:0009073">
    <property type="term" value="P:aromatic amino acid family biosynthetic process"/>
    <property type="evidence" value="ECO:0007669"/>
    <property type="project" value="UniProtKB-KW"/>
</dbReference>
<feature type="binding site" evidence="3">
    <location>
        <begin position="267"/>
        <end position="272"/>
    </location>
    <ligand>
        <name>ATP</name>
        <dbReference type="ChEBI" id="CHEBI:30616"/>
    </ligand>
</feature>
<accession>A0A2A7B866</accession>
<dbReference type="Gene3D" id="3.40.50.10860">
    <property type="entry name" value="Leucine Dehydrogenase, chain A, domain 1"/>
    <property type="match status" value="1"/>
</dbReference>
<dbReference type="PANTHER" id="PTHR21089">
    <property type="entry name" value="SHIKIMATE DEHYDROGENASE"/>
    <property type="match status" value="1"/>
</dbReference>
<dbReference type="SUPFAM" id="SSF53223">
    <property type="entry name" value="Aminoacid dehydrogenase-like, N-terminal domain"/>
    <property type="match status" value="1"/>
</dbReference>
<reference evidence="5 6" key="1">
    <citation type="journal article" date="2017" name="Front. Microbiol.">
        <title>New Insights into the Diversity of the Genus Faecalibacterium.</title>
        <authorList>
            <person name="Benevides L."/>
            <person name="Burman S."/>
            <person name="Martin R."/>
            <person name="Robert V."/>
            <person name="Thomas M."/>
            <person name="Miquel S."/>
            <person name="Chain F."/>
            <person name="Sokol H."/>
            <person name="Bermudez-Humaran L.G."/>
            <person name="Morrison M."/>
            <person name="Langella P."/>
            <person name="Azevedo V.A."/>
            <person name="Chatel J.M."/>
            <person name="Soares S."/>
        </authorList>
    </citation>
    <scope>NUCLEOTIDE SEQUENCE [LARGE SCALE GENOMIC DNA]</scope>
    <source>
        <strain evidence="5 6">AHMP21</strain>
    </source>
</reference>
<keyword evidence="3" id="KW-0808">Transferase</keyword>
<evidence type="ECO:0000256" key="2">
    <source>
        <dbReference type="ARBA" id="ARBA00023141"/>
    </source>
</evidence>
<dbReference type="HAMAP" id="MF_00109">
    <property type="entry name" value="Shikimate_kinase"/>
    <property type="match status" value="1"/>
</dbReference>
<keyword evidence="3" id="KW-0963">Cytoplasm</keyword>
<dbReference type="Proteomes" id="UP000220904">
    <property type="component" value="Unassembled WGS sequence"/>
</dbReference>
<sequence length="420" mass="45182">MEYGLIGSKLGHSYSKIIHEMLCGYRYDLCPLPTEEEARAFLTRRAFKAINVTIPYKRLVMESCSYIDPRAKAIGAVNTVVNRNGLLYGYNTDYLGFAYLADAHGVEFAGRTVLILGTGGTHNTTSAVAKDKGAARVLTVSRHPDPEKGELSYTEAVHSGADIVINTTPAGMYPNVGVCNLDVAAMPGLKAVLDVVYNPDKTELILRAEEAGVPVAVGGLEMLVAQAVYAAEYFLDRKFDDAPAEIRAITAQLRKEQLNVALIGMPSCGKTTIGRALADRLGKRFVDLDEEIVRAAGRSIPDLFAAEGEDGFRAREAEQTARFAREGRQVLSCGGGVVKRPENLRALRQNGVVLFIDRPLDALTVGGGRPLSTSAEALKTMEAQRRPLYLAAADAVIPNETTVADAVAAALEALDAIFVH</sequence>
<dbReference type="Gene3D" id="3.40.50.720">
    <property type="entry name" value="NAD(P)-binding Rossmann-like Domain"/>
    <property type="match status" value="1"/>
</dbReference>
<dbReference type="GO" id="GO:0008652">
    <property type="term" value="P:amino acid biosynthetic process"/>
    <property type="evidence" value="ECO:0007669"/>
    <property type="project" value="UniProtKB-KW"/>
</dbReference>
<dbReference type="GO" id="GO:0019632">
    <property type="term" value="P:shikimate metabolic process"/>
    <property type="evidence" value="ECO:0007669"/>
    <property type="project" value="TreeGrafter"/>
</dbReference>
<feature type="binding site" evidence="3">
    <location>
        <position position="385"/>
    </location>
    <ligand>
        <name>substrate</name>
    </ligand>
</feature>
<feature type="binding site" evidence="3">
    <location>
        <position position="313"/>
    </location>
    <ligand>
        <name>substrate</name>
    </ligand>
</feature>
<feature type="binding site" evidence="3">
    <location>
        <position position="335"/>
    </location>
    <ligand>
        <name>substrate</name>
    </ligand>
</feature>
<dbReference type="EMBL" id="NOUV01000006">
    <property type="protein sequence ID" value="PDX87617.1"/>
    <property type="molecule type" value="Genomic_DNA"/>
</dbReference>
<comment type="caution">
    <text evidence="3">Lacks conserved residue(s) required for the propagation of feature annotation.</text>
</comment>
<dbReference type="GO" id="GO:0009423">
    <property type="term" value="P:chorismate biosynthetic process"/>
    <property type="evidence" value="ECO:0007669"/>
    <property type="project" value="UniProtKB-UniRule"/>
</dbReference>
<dbReference type="InterPro" id="IPR000623">
    <property type="entry name" value="Shikimate_kinase/TSH1"/>
</dbReference>
<dbReference type="OrthoDB" id="9792692at2"/>
<keyword evidence="3" id="KW-0418">Kinase</keyword>
<dbReference type="InterPro" id="IPR003593">
    <property type="entry name" value="AAA+_ATPase"/>
</dbReference>
<name>A0A2A7B866_9FIRM</name>
<keyword evidence="2 3" id="KW-0057">Aromatic amino acid biosynthesis</keyword>
<dbReference type="SUPFAM" id="SSF51735">
    <property type="entry name" value="NAD(P)-binding Rossmann-fold domains"/>
    <property type="match status" value="1"/>
</dbReference>
<comment type="cofactor">
    <cofactor evidence="3">
        <name>Mg(2+)</name>
        <dbReference type="ChEBI" id="CHEBI:18420"/>
    </cofactor>
    <text evidence="3">Binds 1 Mg(2+) ion per subunit.</text>
</comment>
<feature type="binding site" evidence="3">
    <location>
        <position position="289"/>
    </location>
    <ligand>
        <name>substrate</name>
    </ligand>
</feature>
<dbReference type="InterPro" id="IPR036291">
    <property type="entry name" value="NAD(P)-bd_dom_sf"/>
</dbReference>
<dbReference type="InterPro" id="IPR046346">
    <property type="entry name" value="Aminoacid_DH-like_N_sf"/>
</dbReference>
<dbReference type="Pfam" id="PF08501">
    <property type="entry name" value="Shikimate_dh_N"/>
    <property type="match status" value="1"/>
</dbReference>
<gene>
    <name evidence="3" type="primary">aroK</name>
    <name evidence="5" type="ORF">CHR60_03845</name>
</gene>
<dbReference type="CDD" id="cd00464">
    <property type="entry name" value="SK"/>
    <property type="match status" value="1"/>
</dbReference>
<comment type="similarity">
    <text evidence="3">Belongs to the shikimate kinase family.</text>
</comment>
<dbReference type="GO" id="GO:0005524">
    <property type="term" value="F:ATP binding"/>
    <property type="evidence" value="ECO:0007669"/>
    <property type="project" value="UniProtKB-UniRule"/>
</dbReference>
<evidence type="ECO:0000313" key="6">
    <source>
        <dbReference type="Proteomes" id="UP000220904"/>
    </source>
</evidence>
<dbReference type="PANTHER" id="PTHR21089:SF1">
    <property type="entry name" value="BIFUNCTIONAL 3-DEHYDROQUINATE DEHYDRATASE_SHIKIMATE DEHYDROGENASE, CHLOROPLASTIC"/>
    <property type="match status" value="1"/>
</dbReference>
<feature type="binding site" evidence="3">
    <location>
        <position position="369"/>
    </location>
    <ligand>
        <name>ATP</name>
        <dbReference type="ChEBI" id="CHEBI:30616"/>
    </ligand>
</feature>
<dbReference type="GO" id="GO:0000287">
    <property type="term" value="F:magnesium ion binding"/>
    <property type="evidence" value="ECO:0007669"/>
    <property type="project" value="UniProtKB-UniRule"/>
</dbReference>
<proteinExistence type="inferred from homology"/>
<dbReference type="RefSeq" id="WP_097791830.1">
    <property type="nucleotide sequence ID" value="NZ_NOUV01000006.1"/>
</dbReference>
<dbReference type="GO" id="GO:0005829">
    <property type="term" value="C:cytosol"/>
    <property type="evidence" value="ECO:0007669"/>
    <property type="project" value="TreeGrafter"/>
</dbReference>
<dbReference type="SMART" id="SM00382">
    <property type="entry name" value="AAA"/>
    <property type="match status" value="1"/>
</dbReference>
<comment type="pathway">
    <text evidence="3">Metabolic intermediate biosynthesis; chorismate biosynthesis; chorismate from D-erythrose 4-phosphate and phosphoenolpyruvate: step 5/7.</text>
</comment>
<feature type="binding site" evidence="3">
    <location>
        <position position="271"/>
    </location>
    <ligand>
        <name>Mg(2+)</name>
        <dbReference type="ChEBI" id="CHEBI:18420"/>
    </ligand>
</feature>